<proteinExistence type="inferred from homology"/>
<dbReference type="Proteomes" id="UP001500729">
    <property type="component" value="Unassembled WGS sequence"/>
</dbReference>
<evidence type="ECO:0000256" key="2">
    <source>
        <dbReference type="ARBA" id="ARBA00035108"/>
    </source>
</evidence>
<reference evidence="6" key="1">
    <citation type="journal article" date="2019" name="Int. J. Syst. Evol. Microbiol.">
        <title>The Global Catalogue of Microorganisms (GCM) 10K type strain sequencing project: providing services to taxonomists for standard genome sequencing and annotation.</title>
        <authorList>
            <consortium name="The Broad Institute Genomics Platform"/>
            <consortium name="The Broad Institute Genome Sequencing Center for Infectious Disease"/>
            <person name="Wu L."/>
            <person name="Ma J."/>
        </authorList>
    </citation>
    <scope>NUCLEOTIDE SEQUENCE [LARGE SCALE GENOMIC DNA]</scope>
    <source>
        <strain evidence="6">JCM 10303</strain>
    </source>
</reference>
<dbReference type="InterPro" id="IPR009430">
    <property type="entry name" value="GvpL/GvpF"/>
</dbReference>
<dbReference type="PANTHER" id="PTHR36852:SF1">
    <property type="entry name" value="PROTEIN GVPL 2"/>
    <property type="match status" value="1"/>
</dbReference>
<evidence type="ECO:0000256" key="1">
    <source>
        <dbReference type="ARBA" id="ARBA00022987"/>
    </source>
</evidence>
<name>A0ABP3NV93_SACER</name>
<keyword evidence="1" id="KW-0304">Gas vesicle</keyword>
<keyword evidence="6" id="KW-1185">Reference proteome</keyword>
<evidence type="ECO:0000313" key="5">
    <source>
        <dbReference type="EMBL" id="GAA0551512.1"/>
    </source>
</evidence>
<dbReference type="PANTHER" id="PTHR36852">
    <property type="entry name" value="PROTEIN GVPL 2"/>
    <property type="match status" value="1"/>
</dbReference>
<sequence>MADSVTYVYAIARGPRDDIAAELEGIAGSPVRLVRSGELAALVSTVDAEEFGEQGLRRNLEDIHWLETTVRGHNHVVNAAAAAAPVAPLGLATVYFNDDRVRAVLEERAAVFGEVLDEITGRTEWGVKAYTDPESAQPEREGGGDTERPGAAYLRKLRERRESKESSRQEAVDQAEQVHATLSELARASRVHPPQNRELAGYRGQMVLNGAYLVDDSATDEFTSLVRELADTHPALRVELTGPWPPYSFAVLRDGT</sequence>
<comment type="subcellular location">
    <subcellularLocation>
        <location evidence="2">Gas vesicle</location>
    </subcellularLocation>
</comment>
<comment type="similarity">
    <text evidence="3">Belongs to the gas vesicle GvpF/GvpL family.</text>
</comment>
<evidence type="ECO:0000256" key="3">
    <source>
        <dbReference type="ARBA" id="ARBA00035643"/>
    </source>
</evidence>
<dbReference type="EMBL" id="BAAAGS010000054">
    <property type="protein sequence ID" value="GAA0551512.1"/>
    <property type="molecule type" value="Genomic_DNA"/>
</dbReference>
<feature type="region of interest" description="Disordered" evidence="4">
    <location>
        <begin position="129"/>
        <end position="150"/>
    </location>
</feature>
<dbReference type="RefSeq" id="WP_009950239.1">
    <property type="nucleotide sequence ID" value="NZ_BAAAGS010000054.1"/>
</dbReference>
<organism evidence="5 6">
    <name type="scientific">Saccharopolyspora erythraea</name>
    <name type="common">Streptomyces erythraeus</name>
    <dbReference type="NCBI Taxonomy" id="1836"/>
    <lineage>
        <taxon>Bacteria</taxon>
        <taxon>Bacillati</taxon>
        <taxon>Actinomycetota</taxon>
        <taxon>Actinomycetes</taxon>
        <taxon>Pseudonocardiales</taxon>
        <taxon>Pseudonocardiaceae</taxon>
        <taxon>Saccharopolyspora</taxon>
    </lineage>
</organism>
<dbReference type="Pfam" id="PF06386">
    <property type="entry name" value="GvpL_GvpF"/>
    <property type="match status" value="1"/>
</dbReference>
<comment type="caution">
    <text evidence="5">The sequence shown here is derived from an EMBL/GenBank/DDBJ whole genome shotgun (WGS) entry which is preliminary data.</text>
</comment>
<protein>
    <submittedName>
        <fullName evidence="5">GvpL/GvpF family gas vesicle protein</fullName>
    </submittedName>
</protein>
<accession>A0ABP3NV93</accession>
<feature type="compositionally biased region" description="Basic and acidic residues" evidence="4">
    <location>
        <begin position="137"/>
        <end position="148"/>
    </location>
</feature>
<evidence type="ECO:0000256" key="4">
    <source>
        <dbReference type="SAM" id="MobiDB-lite"/>
    </source>
</evidence>
<gene>
    <name evidence="5" type="ORF">GCM10009533_57310</name>
</gene>
<evidence type="ECO:0000313" key="6">
    <source>
        <dbReference type="Proteomes" id="UP001500729"/>
    </source>
</evidence>